<comment type="caution">
    <text evidence="6">The sequence shown here is derived from an EMBL/GenBank/DDBJ whole genome shotgun (WGS) entry which is preliminary data.</text>
</comment>
<sequence length="298" mass="33701">MEIRNLYAFLQVASTQSFTRAGQVLGYSQSNISMQIQQLEREVGAPLFDRIGRRVTLTQYGQELLPYAQRIVSTAVEMENLTRSERTLEGMLRVGMVESLFEMLFQPAVVRYHQRFPRVRVELTVDGTATLQEQLRQGQLDAACLIDGPLPQGQWNLWQVRQAAIVVVANPRHRLAGWAQVPLEELTGEEFILMESSAPYSAGFQRAMAAKGLPVDPFLQLQSAEMALRLVQEGPFLSVLPDYAVRRAMEEGLVRVLPIPDLQLVQQVQMVLWRTKVVTPQIQGFLEELRQALEELPG</sequence>
<evidence type="ECO:0000256" key="4">
    <source>
        <dbReference type="ARBA" id="ARBA00023163"/>
    </source>
</evidence>
<dbReference type="InterPro" id="IPR036388">
    <property type="entry name" value="WH-like_DNA-bd_sf"/>
</dbReference>
<keyword evidence="4" id="KW-0804">Transcription</keyword>
<dbReference type="CDD" id="cd05466">
    <property type="entry name" value="PBP2_LTTR_substrate"/>
    <property type="match status" value="1"/>
</dbReference>
<evidence type="ECO:0000259" key="5">
    <source>
        <dbReference type="PROSITE" id="PS50931"/>
    </source>
</evidence>
<organism evidence="6 7">
    <name type="scientific">Candidatus Anaerotruncus excrementipullorum</name>
    <dbReference type="NCBI Taxonomy" id="2838465"/>
    <lineage>
        <taxon>Bacteria</taxon>
        <taxon>Bacillati</taxon>
        <taxon>Bacillota</taxon>
        <taxon>Clostridia</taxon>
        <taxon>Eubacteriales</taxon>
        <taxon>Oscillospiraceae</taxon>
        <taxon>Anaerotruncus</taxon>
    </lineage>
</organism>
<comment type="similarity">
    <text evidence="1">Belongs to the LysR transcriptional regulatory family.</text>
</comment>
<reference evidence="6" key="2">
    <citation type="submission" date="2021-04" db="EMBL/GenBank/DDBJ databases">
        <authorList>
            <person name="Gilroy R."/>
        </authorList>
    </citation>
    <scope>NUCLEOTIDE SEQUENCE</scope>
    <source>
        <strain evidence="6">CHK188-5543</strain>
    </source>
</reference>
<dbReference type="GO" id="GO:0003700">
    <property type="term" value="F:DNA-binding transcription factor activity"/>
    <property type="evidence" value="ECO:0007669"/>
    <property type="project" value="InterPro"/>
</dbReference>
<keyword evidence="3" id="KW-0238">DNA-binding</keyword>
<dbReference type="Pfam" id="PF03466">
    <property type="entry name" value="LysR_substrate"/>
    <property type="match status" value="1"/>
</dbReference>
<dbReference type="FunFam" id="1.10.10.10:FF:000001">
    <property type="entry name" value="LysR family transcriptional regulator"/>
    <property type="match status" value="1"/>
</dbReference>
<dbReference type="Gene3D" id="3.40.190.290">
    <property type="match status" value="1"/>
</dbReference>
<name>A0A9D1WQX6_9FIRM</name>
<feature type="domain" description="HTH lysR-type" evidence="5">
    <location>
        <begin position="1"/>
        <end position="58"/>
    </location>
</feature>
<dbReference type="InterPro" id="IPR005119">
    <property type="entry name" value="LysR_subst-bd"/>
</dbReference>
<dbReference type="EMBL" id="DXES01000096">
    <property type="protein sequence ID" value="HIX65478.1"/>
    <property type="molecule type" value="Genomic_DNA"/>
</dbReference>
<evidence type="ECO:0000256" key="2">
    <source>
        <dbReference type="ARBA" id="ARBA00023015"/>
    </source>
</evidence>
<dbReference type="InterPro" id="IPR036390">
    <property type="entry name" value="WH_DNA-bd_sf"/>
</dbReference>
<dbReference type="PRINTS" id="PR00039">
    <property type="entry name" value="HTHLYSR"/>
</dbReference>
<reference evidence="6" key="1">
    <citation type="journal article" date="2021" name="PeerJ">
        <title>Extensive microbial diversity within the chicken gut microbiome revealed by metagenomics and culture.</title>
        <authorList>
            <person name="Gilroy R."/>
            <person name="Ravi A."/>
            <person name="Getino M."/>
            <person name="Pursley I."/>
            <person name="Horton D.L."/>
            <person name="Alikhan N.F."/>
            <person name="Baker D."/>
            <person name="Gharbi K."/>
            <person name="Hall N."/>
            <person name="Watson M."/>
            <person name="Adriaenssens E.M."/>
            <person name="Foster-Nyarko E."/>
            <person name="Jarju S."/>
            <person name="Secka A."/>
            <person name="Antonio M."/>
            <person name="Oren A."/>
            <person name="Chaudhuri R.R."/>
            <person name="La Ragione R."/>
            <person name="Hildebrand F."/>
            <person name="Pallen M.J."/>
        </authorList>
    </citation>
    <scope>NUCLEOTIDE SEQUENCE</scope>
    <source>
        <strain evidence="6">CHK188-5543</strain>
    </source>
</reference>
<proteinExistence type="inferred from homology"/>
<evidence type="ECO:0000256" key="3">
    <source>
        <dbReference type="ARBA" id="ARBA00023125"/>
    </source>
</evidence>
<evidence type="ECO:0000313" key="6">
    <source>
        <dbReference type="EMBL" id="HIX65478.1"/>
    </source>
</evidence>
<dbReference type="GO" id="GO:0000976">
    <property type="term" value="F:transcription cis-regulatory region binding"/>
    <property type="evidence" value="ECO:0007669"/>
    <property type="project" value="TreeGrafter"/>
</dbReference>
<dbReference type="AlphaFoldDB" id="A0A9D1WQX6"/>
<dbReference type="PANTHER" id="PTHR30126:SF40">
    <property type="entry name" value="HTH-TYPE TRANSCRIPTIONAL REGULATOR GLTR"/>
    <property type="match status" value="1"/>
</dbReference>
<keyword evidence="2" id="KW-0805">Transcription regulation</keyword>
<dbReference type="PROSITE" id="PS50931">
    <property type="entry name" value="HTH_LYSR"/>
    <property type="match status" value="1"/>
</dbReference>
<evidence type="ECO:0000256" key="1">
    <source>
        <dbReference type="ARBA" id="ARBA00009437"/>
    </source>
</evidence>
<dbReference type="Gene3D" id="1.10.10.10">
    <property type="entry name" value="Winged helix-like DNA-binding domain superfamily/Winged helix DNA-binding domain"/>
    <property type="match status" value="1"/>
</dbReference>
<dbReference type="SUPFAM" id="SSF46785">
    <property type="entry name" value="Winged helix' DNA-binding domain"/>
    <property type="match status" value="1"/>
</dbReference>
<accession>A0A9D1WQX6</accession>
<gene>
    <name evidence="6" type="ORF">H9736_04445</name>
</gene>
<dbReference type="Pfam" id="PF00126">
    <property type="entry name" value="HTH_1"/>
    <property type="match status" value="1"/>
</dbReference>
<dbReference type="SUPFAM" id="SSF53850">
    <property type="entry name" value="Periplasmic binding protein-like II"/>
    <property type="match status" value="1"/>
</dbReference>
<evidence type="ECO:0000313" key="7">
    <source>
        <dbReference type="Proteomes" id="UP000886800"/>
    </source>
</evidence>
<dbReference type="PANTHER" id="PTHR30126">
    <property type="entry name" value="HTH-TYPE TRANSCRIPTIONAL REGULATOR"/>
    <property type="match status" value="1"/>
</dbReference>
<dbReference type="Proteomes" id="UP000886800">
    <property type="component" value="Unassembled WGS sequence"/>
</dbReference>
<dbReference type="InterPro" id="IPR000847">
    <property type="entry name" value="LysR_HTH_N"/>
</dbReference>
<protein>
    <submittedName>
        <fullName evidence="6">LysR family transcriptional regulator</fullName>
    </submittedName>
</protein>